<accession>A0A544TFH8</accession>
<dbReference type="InterPro" id="IPR051461">
    <property type="entry name" value="UPF0750_membrane"/>
</dbReference>
<evidence type="ECO:0000256" key="4">
    <source>
        <dbReference type="ARBA" id="ARBA00022989"/>
    </source>
</evidence>
<evidence type="ECO:0000256" key="5">
    <source>
        <dbReference type="ARBA" id="ARBA00023136"/>
    </source>
</evidence>
<keyword evidence="3 6" id="KW-0812">Transmembrane</keyword>
<dbReference type="GO" id="GO:0005886">
    <property type="term" value="C:plasma membrane"/>
    <property type="evidence" value="ECO:0007669"/>
    <property type="project" value="UniProtKB-SubCell"/>
</dbReference>
<feature type="transmembrane region" description="Helical" evidence="6">
    <location>
        <begin position="105"/>
        <end position="127"/>
    </location>
</feature>
<proteinExistence type="predicted"/>
<evidence type="ECO:0000256" key="2">
    <source>
        <dbReference type="ARBA" id="ARBA00022475"/>
    </source>
</evidence>
<protein>
    <submittedName>
        <fullName evidence="7">YitT family protein</fullName>
    </submittedName>
</protein>
<reference evidence="7 8" key="1">
    <citation type="submission" date="2019-06" db="EMBL/GenBank/DDBJ databases">
        <title>Psychrobacillus vulpis sp. nov., a new species isolated from feces of a red fox that inhabits in The Tablas de Daimiel Natural Park, Albacete, Spain.</title>
        <authorList>
            <person name="Rodriguez M."/>
            <person name="Reina J.C."/>
            <person name="Bejar V."/>
            <person name="Llamas I."/>
        </authorList>
    </citation>
    <scope>NUCLEOTIDE SEQUENCE [LARGE SCALE GENOMIC DNA]</scope>
    <source>
        <strain evidence="7 8">Z8</strain>
    </source>
</reference>
<evidence type="ECO:0000256" key="1">
    <source>
        <dbReference type="ARBA" id="ARBA00004651"/>
    </source>
</evidence>
<keyword evidence="2" id="KW-1003">Cell membrane</keyword>
<comment type="subcellular location">
    <subcellularLocation>
        <location evidence="1">Cell membrane</location>
        <topology evidence="1">Multi-pass membrane protein</topology>
    </subcellularLocation>
</comment>
<dbReference type="RefSeq" id="WP_142644268.1">
    <property type="nucleotide sequence ID" value="NZ_VDGI01000039.1"/>
</dbReference>
<keyword evidence="4 6" id="KW-1133">Transmembrane helix</keyword>
<dbReference type="EMBL" id="VDGI01000039">
    <property type="protein sequence ID" value="TQR16211.1"/>
    <property type="molecule type" value="Genomic_DNA"/>
</dbReference>
<evidence type="ECO:0000256" key="6">
    <source>
        <dbReference type="SAM" id="Phobius"/>
    </source>
</evidence>
<dbReference type="Proteomes" id="UP000316626">
    <property type="component" value="Unassembled WGS sequence"/>
</dbReference>
<dbReference type="OrthoDB" id="2602718at2"/>
<feature type="transmembrane region" description="Helical" evidence="6">
    <location>
        <begin position="7"/>
        <end position="30"/>
    </location>
</feature>
<dbReference type="AlphaFoldDB" id="A0A544TFH8"/>
<name>A0A544TFH8_9BACI</name>
<feature type="transmembrane region" description="Helical" evidence="6">
    <location>
        <begin position="171"/>
        <end position="189"/>
    </location>
</feature>
<comment type="caution">
    <text evidence="7">The sequence shown here is derived from an EMBL/GenBank/DDBJ whole genome shotgun (WGS) entry which is preliminary data.</text>
</comment>
<dbReference type="Pfam" id="PF02588">
    <property type="entry name" value="YitT_membrane"/>
    <property type="match status" value="1"/>
</dbReference>
<feature type="transmembrane region" description="Helical" evidence="6">
    <location>
        <begin position="148"/>
        <end position="165"/>
    </location>
</feature>
<evidence type="ECO:0000256" key="3">
    <source>
        <dbReference type="ARBA" id="ARBA00022692"/>
    </source>
</evidence>
<keyword evidence="8" id="KW-1185">Reference proteome</keyword>
<dbReference type="PANTHER" id="PTHR33545">
    <property type="entry name" value="UPF0750 MEMBRANE PROTEIN YITT-RELATED"/>
    <property type="match status" value="1"/>
</dbReference>
<sequence length="193" mass="20819">MLFFKKSLIILLGSILVAFGINFFLVPFHLLDGGGVGIGLIIHYLLNIKVGLAIICISIPIFLVAWVYYRSFFYNGIHGLLFSSVVIDFLYPLHIAGEKLISNSMIGAICGGFFVGLGIGLMLRFGITIGGTDLLAQMIAKLLRANPGLCILAIDIVVVTVGSILVDSVSLFHSCITVISVGITTSMLVKRHY</sequence>
<gene>
    <name evidence="7" type="ORF">FG384_19055</name>
</gene>
<evidence type="ECO:0000313" key="7">
    <source>
        <dbReference type="EMBL" id="TQR16211.1"/>
    </source>
</evidence>
<feature type="transmembrane region" description="Helical" evidence="6">
    <location>
        <begin position="76"/>
        <end position="93"/>
    </location>
</feature>
<dbReference type="InterPro" id="IPR003740">
    <property type="entry name" value="YitT"/>
</dbReference>
<evidence type="ECO:0000313" key="8">
    <source>
        <dbReference type="Proteomes" id="UP000316626"/>
    </source>
</evidence>
<organism evidence="7 8">
    <name type="scientific">Psychrobacillus vulpis</name>
    <dbReference type="NCBI Taxonomy" id="2325572"/>
    <lineage>
        <taxon>Bacteria</taxon>
        <taxon>Bacillati</taxon>
        <taxon>Bacillota</taxon>
        <taxon>Bacilli</taxon>
        <taxon>Bacillales</taxon>
        <taxon>Bacillaceae</taxon>
        <taxon>Psychrobacillus</taxon>
    </lineage>
</organism>
<dbReference type="PANTHER" id="PTHR33545:SF5">
    <property type="entry name" value="UPF0750 MEMBRANE PROTEIN YITT"/>
    <property type="match status" value="1"/>
</dbReference>
<keyword evidence="5 6" id="KW-0472">Membrane</keyword>
<feature type="transmembrane region" description="Helical" evidence="6">
    <location>
        <begin position="50"/>
        <end position="69"/>
    </location>
</feature>